<dbReference type="InterPro" id="IPR036188">
    <property type="entry name" value="FAD/NAD-bd_sf"/>
</dbReference>
<dbReference type="Gene3D" id="3.50.50.60">
    <property type="entry name" value="FAD/NAD(P)-binding domain"/>
    <property type="match status" value="2"/>
</dbReference>
<gene>
    <name evidence="6" type="ORF">F4695_003592</name>
</gene>
<evidence type="ECO:0000313" key="7">
    <source>
        <dbReference type="Proteomes" id="UP000585437"/>
    </source>
</evidence>
<dbReference type="PANTHER" id="PTHR43400">
    <property type="entry name" value="FUMARATE REDUCTASE"/>
    <property type="match status" value="1"/>
</dbReference>
<sequence length="580" mass="61124">MERQSVNTMTCDVLVIGSGAAGLAAAVTAAHYGCKVIVAEKASVFGGTSAWSGGWLWIPRNPLARAAGIDEPPEGPRGYLRSELGNRYGDPRVAAFLDNGPEMVSFFQDHTEVRWVDGNRVPDFHDTPGALKGGRSVTAAPYDGRRLGPWIDKLRPPLDVASLWGMGLASGADIGHFFKATRKPRSGFYAAGRLIRHFRDLTLHRRGMLLVNGNALVARLLRSALDLGVSMLEQAPAKELLRNGDRVVGARLGNEGGDTIVHAARGVVLATGGFPHDRDRLTALAGSAGGGEGHFSAAPRSNTGDGLRLGETVGATVSADLASAMALAPVSLVTRPDGSVAHFPHLIERAKPGIIAVNASGRRFVNEADSYHDFTKALLDATPQASPPVAWLIADHKGQRRWGLGWAKPFPFPLGPAIRSGYLKRGRTLAELAEVCGIPEGALTDTVATFNRHAERGEDPEFGRGRSAYNRVQGDADHAPNPSLAPLAHGPFYAVKIVPGSLGSFAGLRTDPQARVLDAGGEAIPGLFAVGNDMSSIMGGNYPSGGITLGPGMTFGYIAGRVLSGQPVTVSETISQEEME</sequence>
<keyword evidence="4" id="KW-0560">Oxidoreductase</keyword>
<evidence type="ECO:0000313" key="6">
    <source>
        <dbReference type="EMBL" id="MBB6510206.1"/>
    </source>
</evidence>
<dbReference type="Pfam" id="PF00890">
    <property type="entry name" value="FAD_binding_2"/>
    <property type="match status" value="1"/>
</dbReference>
<dbReference type="NCBIfam" id="NF004789">
    <property type="entry name" value="PRK06134.1"/>
    <property type="match status" value="1"/>
</dbReference>
<comment type="caution">
    <text evidence="6">The sequence shown here is derived from an EMBL/GenBank/DDBJ whole genome shotgun (WGS) entry which is preliminary data.</text>
</comment>
<accession>A0A7X0JP25</accession>
<dbReference type="RefSeq" id="WP_210311829.1">
    <property type="nucleotide sequence ID" value="NZ_JACHBU010000007.1"/>
</dbReference>
<evidence type="ECO:0000256" key="2">
    <source>
        <dbReference type="ARBA" id="ARBA00022630"/>
    </source>
</evidence>
<organism evidence="6 7">
    <name type="scientific">Rhizobium soli</name>
    <dbReference type="NCBI Taxonomy" id="424798"/>
    <lineage>
        <taxon>Bacteria</taxon>
        <taxon>Pseudomonadati</taxon>
        <taxon>Pseudomonadota</taxon>
        <taxon>Alphaproteobacteria</taxon>
        <taxon>Hyphomicrobiales</taxon>
        <taxon>Rhizobiaceae</taxon>
        <taxon>Rhizobium/Agrobacterium group</taxon>
        <taxon>Rhizobium</taxon>
    </lineage>
</organism>
<comment type="cofactor">
    <cofactor evidence="1">
        <name>FAD</name>
        <dbReference type="ChEBI" id="CHEBI:57692"/>
    </cofactor>
</comment>
<reference evidence="6 7" key="1">
    <citation type="submission" date="2020-08" db="EMBL/GenBank/DDBJ databases">
        <title>The Agave Microbiome: Exploring the role of microbial communities in plant adaptations to desert environments.</title>
        <authorList>
            <person name="Partida-Martinez L.P."/>
        </authorList>
    </citation>
    <scope>NUCLEOTIDE SEQUENCE [LARGE SCALE GENOMIC DNA]</scope>
    <source>
        <strain evidence="6 7">AS3.12</strain>
    </source>
</reference>
<protein>
    <submittedName>
        <fullName evidence="6">Succinate dehydrogenase/fumarate reductase flavoprotein subunit</fullName>
    </submittedName>
</protein>
<evidence type="ECO:0000256" key="3">
    <source>
        <dbReference type="ARBA" id="ARBA00022827"/>
    </source>
</evidence>
<dbReference type="SUPFAM" id="SSF56425">
    <property type="entry name" value="Succinate dehydrogenase/fumarate reductase flavoprotein, catalytic domain"/>
    <property type="match status" value="1"/>
</dbReference>
<keyword evidence="3" id="KW-0274">FAD</keyword>
<dbReference type="PANTHER" id="PTHR43400:SF10">
    <property type="entry name" value="3-OXOSTEROID 1-DEHYDROGENASE"/>
    <property type="match status" value="1"/>
</dbReference>
<dbReference type="AlphaFoldDB" id="A0A7X0JP25"/>
<feature type="domain" description="FAD-dependent oxidoreductase 2 FAD-binding" evidence="5">
    <location>
        <begin position="12"/>
        <end position="549"/>
    </location>
</feature>
<dbReference type="PRINTS" id="PR00411">
    <property type="entry name" value="PNDRDTASEI"/>
</dbReference>
<dbReference type="EMBL" id="JACHBU010000007">
    <property type="protein sequence ID" value="MBB6510206.1"/>
    <property type="molecule type" value="Genomic_DNA"/>
</dbReference>
<dbReference type="GO" id="GO:0016491">
    <property type="term" value="F:oxidoreductase activity"/>
    <property type="evidence" value="ECO:0007669"/>
    <property type="project" value="UniProtKB-KW"/>
</dbReference>
<dbReference type="SUPFAM" id="SSF51905">
    <property type="entry name" value="FAD/NAD(P)-binding domain"/>
    <property type="match status" value="1"/>
</dbReference>
<dbReference type="InterPro" id="IPR003953">
    <property type="entry name" value="FAD-dep_OxRdtase_2_FAD-bd"/>
</dbReference>
<dbReference type="Proteomes" id="UP000585437">
    <property type="component" value="Unassembled WGS sequence"/>
</dbReference>
<dbReference type="InterPro" id="IPR027477">
    <property type="entry name" value="Succ_DH/fumarate_Rdtase_cat_sf"/>
</dbReference>
<name>A0A7X0JP25_9HYPH</name>
<keyword evidence="7" id="KW-1185">Reference proteome</keyword>
<proteinExistence type="predicted"/>
<keyword evidence="2" id="KW-0285">Flavoprotein</keyword>
<dbReference type="GO" id="GO:0008202">
    <property type="term" value="P:steroid metabolic process"/>
    <property type="evidence" value="ECO:0007669"/>
    <property type="project" value="UniProtKB-ARBA"/>
</dbReference>
<evidence type="ECO:0000256" key="1">
    <source>
        <dbReference type="ARBA" id="ARBA00001974"/>
    </source>
</evidence>
<dbReference type="InterPro" id="IPR050315">
    <property type="entry name" value="FAD-oxidoreductase_2"/>
</dbReference>
<evidence type="ECO:0000259" key="5">
    <source>
        <dbReference type="Pfam" id="PF00890"/>
    </source>
</evidence>
<evidence type="ECO:0000256" key="4">
    <source>
        <dbReference type="ARBA" id="ARBA00023002"/>
    </source>
</evidence>